<keyword evidence="3" id="KW-0548">Nucleotidyltransferase</keyword>
<keyword evidence="1" id="KW-0175">Coiled coil</keyword>
<feature type="coiled-coil region" evidence="1">
    <location>
        <begin position="43"/>
        <end position="70"/>
    </location>
</feature>
<keyword evidence="3" id="KW-0696">RNA-directed RNA polymerase</keyword>
<keyword evidence="4" id="KW-1185">Reference proteome</keyword>
<dbReference type="PANTHER" id="PTHR23079">
    <property type="entry name" value="RNA-DEPENDENT RNA POLYMERASE"/>
    <property type="match status" value="1"/>
</dbReference>
<evidence type="ECO:0000259" key="2">
    <source>
        <dbReference type="Pfam" id="PF26253"/>
    </source>
</evidence>
<protein>
    <submittedName>
        <fullName evidence="3">RNA-dependent RNA polymerase 6</fullName>
    </submittedName>
</protein>
<accession>A0A314U5P9</accession>
<dbReference type="Pfam" id="PF26253">
    <property type="entry name" value="RdRP_head"/>
    <property type="match status" value="1"/>
</dbReference>
<name>A0A314U5P9_PRUYE</name>
<evidence type="ECO:0000256" key="1">
    <source>
        <dbReference type="SAM" id="Coils"/>
    </source>
</evidence>
<feature type="domain" description="RDRP C-terminal head" evidence="2">
    <location>
        <begin position="1"/>
        <end position="137"/>
    </location>
</feature>
<dbReference type="PANTHER" id="PTHR23079:SF18">
    <property type="entry name" value="RNA-DEPENDENT RNA POLYMERASE 6"/>
    <property type="match status" value="1"/>
</dbReference>
<sequence>MGQYKVKREEEIVTGHVWSIPKSNSKKQGELKERLSHSYNALKKEFRQMFENLDSNLEALTDDEKNLLCEKKASAWYQVTYHPKWVKQSPPLQEPDGPGDVVVMLSFAWIAADYLARIKIKCRGVEYIDSTKPINSLKRYLADRI</sequence>
<dbReference type="InterPro" id="IPR007855">
    <property type="entry name" value="RDRP"/>
</dbReference>
<dbReference type="STRING" id="2094558.A0A314U5P9"/>
<dbReference type="Proteomes" id="UP000250321">
    <property type="component" value="Unassembled WGS sequence"/>
</dbReference>
<dbReference type="GO" id="GO:0031380">
    <property type="term" value="C:nuclear RNA-directed RNA polymerase complex"/>
    <property type="evidence" value="ECO:0007669"/>
    <property type="project" value="TreeGrafter"/>
</dbReference>
<gene>
    <name evidence="3" type="ORF">Pyn_16580</name>
</gene>
<dbReference type="GO" id="GO:0030422">
    <property type="term" value="P:siRNA processing"/>
    <property type="evidence" value="ECO:0007669"/>
    <property type="project" value="TreeGrafter"/>
</dbReference>
<evidence type="ECO:0000313" key="4">
    <source>
        <dbReference type="Proteomes" id="UP000250321"/>
    </source>
</evidence>
<comment type="caution">
    <text evidence="3">The sequence shown here is derived from an EMBL/GenBank/DDBJ whole genome shotgun (WGS) entry which is preliminary data.</text>
</comment>
<proteinExistence type="predicted"/>
<evidence type="ECO:0000313" key="3">
    <source>
        <dbReference type="EMBL" id="PQM32727.1"/>
    </source>
</evidence>
<dbReference type="AlphaFoldDB" id="A0A314U5P9"/>
<dbReference type="OrthoDB" id="6513042at2759"/>
<dbReference type="GO" id="GO:0003968">
    <property type="term" value="F:RNA-directed RNA polymerase activity"/>
    <property type="evidence" value="ECO:0007669"/>
    <property type="project" value="UniProtKB-KW"/>
</dbReference>
<reference evidence="3 4" key="1">
    <citation type="submission" date="2018-02" db="EMBL/GenBank/DDBJ databases">
        <title>Draft genome of wild Prunus yedoensis var. nudiflora.</title>
        <authorList>
            <person name="Baek S."/>
            <person name="Kim J.-H."/>
            <person name="Choi K."/>
            <person name="Kim G.-B."/>
            <person name="Cho A."/>
            <person name="Jang H."/>
            <person name="Shin C.-H."/>
            <person name="Yu H.-J."/>
            <person name="Mun J.-H."/>
        </authorList>
    </citation>
    <scope>NUCLEOTIDE SEQUENCE [LARGE SCALE GENOMIC DNA]</scope>
    <source>
        <strain evidence="4">cv. Jeju island</strain>
        <tissue evidence="3">Leaf</tissue>
    </source>
</reference>
<dbReference type="InterPro" id="IPR058752">
    <property type="entry name" value="RDRP_C_head"/>
</dbReference>
<organism evidence="3 4">
    <name type="scientific">Prunus yedoensis var. nudiflora</name>
    <dbReference type="NCBI Taxonomy" id="2094558"/>
    <lineage>
        <taxon>Eukaryota</taxon>
        <taxon>Viridiplantae</taxon>
        <taxon>Streptophyta</taxon>
        <taxon>Embryophyta</taxon>
        <taxon>Tracheophyta</taxon>
        <taxon>Spermatophyta</taxon>
        <taxon>Magnoliopsida</taxon>
        <taxon>eudicotyledons</taxon>
        <taxon>Gunneridae</taxon>
        <taxon>Pentapetalae</taxon>
        <taxon>rosids</taxon>
        <taxon>fabids</taxon>
        <taxon>Rosales</taxon>
        <taxon>Rosaceae</taxon>
        <taxon>Amygdaloideae</taxon>
        <taxon>Amygdaleae</taxon>
        <taxon>Prunus</taxon>
    </lineage>
</organism>
<dbReference type="EMBL" id="PJQY01003999">
    <property type="protein sequence ID" value="PQM32727.1"/>
    <property type="molecule type" value="Genomic_DNA"/>
</dbReference>
<keyword evidence="3" id="KW-0808">Transferase</keyword>